<dbReference type="AlphaFoldDB" id="A0A1I5ARI2"/>
<dbReference type="EMBL" id="FOVN01000002">
    <property type="protein sequence ID" value="SFN65055.1"/>
    <property type="molecule type" value="Genomic_DNA"/>
</dbReference>
<keyword evidence="1" id="KW-0472">Membrane</keyword>
<dbReference type="Proteomes" id="UP000198705">
    <property type="component" value="Unassembled WGS sequence"/>
</dbReference>
<keyword evidence="3" id="KW-1185">Reference proteome</keyword>
<feature type="transmembrane region" description="Helical" evidence="1">
    <location>
        <begin position="68"/>
        <end position="87"/>
    </location>
</feature>
<reference evidence="3" key="1">
    <citation type="submission" date="2016-10" db="EMBL/GenBank/DDBJ databases">
        <authorList>
            <person name="Varghese N."/>
            <person name="Submissions S."/>
        </authorList>
    </citation>
    <scope>NUCLEOTIDE SEQUENCE [LARGE SCALE GENOMIC DNA]</scope>
    <source>
        <strain evidence="3">DSM 23925</strain>
    </source>
</reference>
<feature type="transmembrane region" description="Helical" evidence="1">
    <location>
        <begin position="12"/>
        <end position="33"/>
    </location>
</feature>
<protein>
    <submittedName>
        <fullName evidence="2">Uncharacterized protein</fullName>
    </submittedName>
</protein>
<gene>
    <name evidence="2" type="ORF">SAMN04487989_102236</name>
</gene>
<feature type="transmembrane region" description="Helical" evidence="1">
    <location>
        <begin position="39"/>
        <end position="56"/>
    </location>
</feature>
<evidence type="ECO:0000256" key="1">
    <source>
        <dbReference type="SAM" id="Phobius"/>
    </source>
</evidence>
<accession>A0A1I5ARI2</accession>
<sequence>MNKSYALPDKLILIFIYLLYIIGIGIYIGAFLLDYQNNINLYTGMFFIFVIFNRLAFHSFANKKRLKYYLYLTELCFLVYLLFLYIYDFEYFIRYKILAIPAIILVHVQLFFYQKMKQNHEKS</sequence>
<name>A0A1I5ARI2_9FLAO</name>
<evidence type="ECO:0000313" key="2">
    <source>
        <dbReference type="EMBL" id="SFN65055.1"/>
    </source>
</evidence>
<keyword evidence="1" id="KW-1133">Transmembrane helix</keyword>
<keyword evidence="1" id="KW-0812">Transmembrane</keyword>
<organism evidence="2 3">
    <name type="scientific">Bizionia echini</name>
    <dbReference type="NCBI Taxonomy" id="649333"/>
    <lineage>
        <taxon>Bacteria</taxon>
        <taxon>Pseudomonadati</taxon>
        <taxon>Bacteroidota</taxon>
        <taxon>Flavobacteriia</taxon>
        <taxon>Flavobacteriales</taxon>
        <taxon>Flavobacteriaceae</taxon>
        <taxon>Bizionia</taxon>
    </lineage>
</organism>
<feature type="transmembrane region" description="Helical" evidence="1">
    <location>
        <begin position="93"/>
        <end position="113"/>
    </location>
</feature>
<evidence type="ECO:0000313" key="3">
    <source>
        <dbReference type="Proteomes" id="UP000198705"/>
    </source>
</evidence>
<proteinExistence type="predicted"/>